<dbReference type="GO" id="GO:0016787">
    <property type="term" value="F:hydrolase activity"/>
    <property type="evidence" value="ECO:0007669"/>
    <property type="project" value="UniProtKB-KW"/>
</dbReference>
<evidence type="ECO:0000256" key="3">
    <source>
        <dbReference type="ARBA" id="ARBA00022722"/>
    </source>
</evidence>
<keyword evidence="6" id="KW-0694">RNA-binding</keyword>
<dbReference type="STRING" id="1798644.A2122_01930"/>
<keyword evidence="3" id="KW-0540">Nuclease</keyword>
<comment type="caution">
    <text evidence="8">The sequence shown here is derived from an EMBL/GenBank/DDBJ whole genome shotgun (WGS) entry which is preliminary data.</text>
</comment>
<dbReference type="EMBL" id="MHKU01000003">
    <property type="protein sequence ID" value="OGY97307.1"/>
    <property type="molecule type" value="Genomic_DNA"/>
</dbReference>
<keyword evidence="4" id="KW-0255">Endonuclease</keyword>
<evidence type="ECO:0000256" key="6">
    <source>
        <dbReference type="ARBA" id="ARBA00022884"/>
    </source>
</evidence>
<name>A0A1G2C9Z3_9BACT</name>
<organism evidence="8 9">
    <name type="scientific">Candidatus Liptonbacteria bacterium GWB1_49_6</name>
    <dbReference type="NCBI Taxonomy" id="1798644"/>
    <lineage>
        <taxon>Bacteria</taxon>
        <taxon>Candidatus Liptoniibacteriota</taxon>
    </lineage>
</organism>
<dbReference type="Proteomes" id="UP000176648">
    <property type="component" value="Unassembled WGS sequence"/>
</dbReference>
<dbReference type="SUPFAM" id="SSF54786">
    <property type="entry name" value="YcfA/nrd intein domain"/>
    <property type="match status" value="1"/>
</dbReference>
<dbReference type="InterPro" id="IPR012933">
    <property type="entry name" value="HicA_mRNA_interferase"/>
</dbReference>
<comment type="similarity">
    <text evidence="1">Belongs to the HicA mRNA interferase family.</text>
</comment>
<evidence type="ECO:0000256" key="1">
    <source>
        <dbReference type="ARBA" id="ARBA00006620"/>
    </source>
</evidence>
<evidence type="ECO:0000256" key="5">
    <source>
        <dbReference type="ARBA" id="ARBA00022801"/>
    </source>
</evidence>
<evidence type="ECO:0000256" key="7">
    <source>
        <dbReference type="ARBA" id="ARBA00023016"/>
    </source>
</evidence>
<keyword evidence="5" id="KW-0378">Hydrolase</keyword>
<dbReference type="GO" id="GO:0003729">
    <property type="term" value="F:mRNA binding"/>
    <property type="evidence" value="ECO:0007669"/>
    <property type="project" value="InterPro"/>
</dbReference>
<protein>
    <recommendedName>
        <fullName evidence="10">Toxin HicA</fullName>
    </recommendedName>
</protein>
<gene>
    <name evidence="8" type="ORF">A2122_01930</name>
</gene>
<accession>A0A1G2C9Z3</accession>
<dbReference type="AlphaFoldDB" id="A0A1G2C9Z3"/>
<evidence type="ECO:0000256" key="2">
    <source>
        <dbReference type="ARBA" id="ARBA00022649"/>
    </source>
</evidence>
<reference evidence="8 9" key="1">
    <citation type="journal article" date="2016" name="Nat. Commun.">
        <title>Thousands of microbial genomes shed light on interconnected biogeochemical processes in an aquifer system.</title>
        <authorList>
            <person name="Anantharaman K."/>
            <person name="Brown C.T."/>
            <person name="Hug L.A."/>
            <person name="Sharon I."/>
            <person name="Castelle C.J."/>
            <person name="Probst A.J."/>
            <person name="Thomas B.C."/>
            <person name="Singh A."/>
            <person name="Wilkins M.J."/>
            <person name="Karaoz U."/>
            <person name="Brodie E.L."/>
            <person name="Williams K.H."/>
            <person name="Hubbard S.S."/>
            <person name="Banfield J.F."/>
        </authorList>
    </citation>
    <scope>NUCLEOTIDE SEQUENCE [LARGE SCALE GENOMIC DNA]</scope>
</reference>
<dbReference type="Pfam" id="PF07927">
    <property type="entry name" value="HicA_toxin"/>
    <property type="match status" value="1"/>
</dbReference>
<proteinExistence type="inferred from homology"/>
<evidence type="ECO:0000313" key="8">
    <source>
        <dbReference type="EMBL" id="OGY97307.1"/>
    </source>
</evidence>
<evidence type="ECO:0000256" key="4">
    <source>
        <dbReference type="ARBA" id="ARBA00022759"/>
    </source>
</evidence>
<evidence type="ECO:0000313" key="9">
    <source>
        <dbReference type="Proteomes" id="UP000176648"/>
    </source>
</evidence>
<sequence length="77" mass="9002">MPRGFYNWTAEDVVRFLKEYGFALNHTRGSHFYYVGHHGGTFRQVCIPFHGNRALKPRTLKGIIRQSGIQKDEWIGH</sequence>
<dbReference type="InterPro" id="IPR038570">
    <property type="entry name" value="HicA_sf"/>
</dbReference>
<keyword evidence="7" id="KW-0346">Stress response</keyword>
<dbReference type="GO" id="GO:0004519">
    <property type="term" value="F:endonuclease activity"/>
    <property type="evidence" value="ECO:0007669"/>
    <property type="project" value="UniProtKB-KW"/>
</dbReference>
<evidence type="ECO:0008006" key="10">
    <source>
        <dbReference type="Google" id="ProtNLM"/>
    </source>
</evidence>
<dbReference type="Gene3D" id="3.30.920.30">
    <property type="entry name" value="Hypothetical protein"/>
    <property type="match status" value="1"/>
</dbReference>
<keyword evidence="2" id="KW-1277">Toxin-antitoxin system</keyword>